<evidence type="ECO:0000256" key="16">
    <source>
        <dbReference type="ARBA" id="ARBA00023242"/>
    </source>
</evidence>
<comment type="similarity">
    <text evidence="6">Belongs to the PICALM/SNAP91 family.</text>
</comment>
<keyword evidence="25" id="KW-1185">Reference proteome</keyword>
<dbReference type="InterPro" id="IPR014712">
    <property type="entry name" value="ANTH_dom_sf"/>
</dbReference>
<dbReference type="SMART" id="SM00273">
    <property type="entry name" value="ENTH"/>
    <property type="match status" value="1"/>
</dbReference>
<keyword evidence="9" id="KW-0597">Phosphoprotein</keyword>
<dbReference type="SUPFAM" id="SSF48464">
    <property type="entry name" value="ENTH/VHS domain"/>
    <property type="match status" value="1"/>
</dbReference>
<dbReference type="GO" id="GO:0005545">
    <property type="term" value="F:1-phosphatidylinositol binding"/>
    <property type="evidence" value="ECO:0007669"/>
    <property type="project" value="InterPro"/>
</dbReference>
<protein>
    <recommendedName>
        <fullName evidence="20">Phosphatidylinositol-binding clathrin assembly protein</fullName>
    </recommendedName>
</protein>
<reference evidence="24" key="2">
    <citation type="submission" date="2025-08" db="UniProtKB">
        <authorList>
            <consortium name="Ensembl"/>
        </authorList>
    </citation>
    <scope>IDENTIFICATION</scope>
</reference>
<keyword evidence="13" id="KW-0333">Golgi apparatus</keyword>
<dbReference type="Gene3D" id="1.25.40.90">
    <property type="match status" value="1"/>
</dbReference>
<evidence type="ECO:0000256" key="21">
    <source>
        <dbReference type="SAM" id="Coils"/>
    </source>
</evidence>
<dbReference type="FunFam" id="1.20.58.150:FF:000001">
    <property type="entry name" value="phosphatidylinositol-binding clathrin assembly protein-like isoform X1"/>
    <property type="match status" value="1"/>
</dbReference>
<proteinExistence type="inferred from homology"/>
<evidence type="ECO:0000256" key="15">
    <source>
        <dbReference type="ARBA" id="ARBA00023176"/>
    </source>
</evidence>
<name>A0A667XDP6_9TELE</name>
<dbReference type="FunFam" id="1.25.40.90:FF:000001">
    <property type="entry name" value="phosphatidylinositol-binding clathrin assembly protein-like isoform X1"/>
    <property type="match status" value="1"/>
</dbReference>
<dbReference type="InterPro" id="IPR011417">
    <property type="entry name" value="ANTH_dom"/>
</dbReference>
<evidence type="ECO:0000256" key="19">
    <source>
        <dbReference type="ARBA" id="ARBA00061829"/>
    </source>
</evidence>
<evidence type="ECO:0000256" key="22">
    <source>
        <dbReference type="SAM" id="MobiDB-lite"/>
    </source>
</evidence>
<keyword evidence="8" id="KW-1017">Isopeptide bond</keyword>
<keyword evidence="17" id="KW-0968">Cytoplasmic vesicle</keyword>
<evidence type="ECO:0000256" key="10">
    <source>
        <dbReference type="ARBA" id="ARBA00022583"/>
    </source>
</evidence>
<dbReference type="GO" id="GO:0005634">
    <property type="term" value="C:nucleus"/>
    <property type="evidence" value="ECO:0007669"/>
    <property type="project" value="UniProtKB-SubCell"/>
</dbReference>
<dbReference type="GeneTree" id="ENSGT00950000183068"/>
<evidence type="ECO:0000256" key="13">
    <source>
        <dbReference type="ARBA" id="ARBA00023034"/>
    </source>
</evidence>
<dbReference type="PROSITE" id="PS50942">
    <property type="entry name" value="ENTH"/>
    <property type="match status" value="1"/>
</dbReference>
<sequence>MSGQSITDRITAAQHSVTGSAVSKTVCKATTHEIMGPKKKHLDYLIHCTNEMNVNIPQLADSLFERTTNTSWVVVFKSLISTHHLMVYGNERFVQYLASRNTLFNLSNFLDKSGLQGYDMSTFIRRYSRYLNEKAVSYRQVAFDFTKVKRGVDGVMRTMNTEKLLKTIPIIQNQMDALLDFNVNANELTNGVINAAFMLLFKDSIRLFAAYNEGIINLLEKYFDMKKTQCKEGLDIYKKFLTRMTRISEFLKVAEQVGIDRGDIPDLSQAPSSLLEALEQHLASLEGKKVKDSTAASRASTLSNAVSSLASTGMSFTKVDEREKQAALEEEQARLKALKEQRLKELSKRPSFATTDTSPISTTGGTISTAPAIDLFSTPSCSNGALKMESDLFDLQSTFQPSMQSGSTGLPVATAWADSFCGPVSIAQHLPHQAPFHTEPSSVAGLFRGYSTPQAPPQQSAGGLQVDFESVFGAKATGSNSLNITGGILKPTLAGSNQPSNQQPEKLVSDDLDSTLANLVGNLGIGNGTAKNDIHWSQPGEKRLTGGTNWQPKAAPTTTWNPVSMPPSVMAFPATTPTGMMGYGMPPQMGSMGMMNQPTMMYTQPVMRPPNPFGSVSSAQPSAASSPSSQSPLRAPGQDPFAQLSLKDFL</sequence>
<dbReference type="GO" id="GO:0030136">
    <property type="term" value="C:clathrin-coated vesicle"/>
    <property type="evidence" value="ECO:0007669"/>
    <property type="project" value="UniProtKB-SubCell"/>
</dbReference>
<evidence type="ECO:0000256" key="12">
    <source>
        <dbReference type="ARBA" id="ARBA00022990"/>
    </source>
</evidence>
<evidence type="ECO:0000256" key="14">
    <source>
        <dbReference type="ARBA" id="ARBA00023136"/>
    </source>
</evidence>
<feature type="region of interest" description="Disordered" evidence="22">
    <location>
        <begin position="604"/>
        <end position="650"/>
    </location>
</feature>
<evidence type="ECO:0000256" key="4">
    <source>
        <dbReference type="ARBA" id="ARBA00004555"/>
    </source>
</evidence>
<dbReference type="GO" id="GO:0072583">
    <property type="term" value="P:clathrin-dependent endocytosis"/>
    <property type="evidence" value="ECO:0007669"/>
    <property type="project" value="InterPro"/>
</dbReference>
<dbReference type="AlphaFoldDB" id="A0A667XDP6"/>
<keyword evidence="15" id="KW-0168">Coated pit</keyword>
<evidence type="ECO:0000256" key="2">
    <source>
        <dbReference type="ARBA" id="ARBA00004132"/>
    </source>
</evidence>
<organism evidence="24 25">
    <name type="scientific">Myripristis murdjan</name>
    <name type="common">pinecone soldierfish</name>
    <dbReference type="NCBI Taxonomy" id="586833"/>
    <lineage>
        <taxon>Eukaryota</taxon>
        <taxon>Metazoa</taxon>
        <taxon>Chordata</taxon>
        <taxon>Craniata</taxon>
        <taxon>Vertebrata</taxon>
        <taxon>Euteleostomi</taxon>
        <taxon>Actinopterygii</taxon>
        <taxon>Neopterygii</taxon>
        <taxon>Teleostei</taxon>
        <taxon>Neoteleostei</taxon>
        <taxon>Acanthomorphata</taxon>
        <taxon>Holocentriformes</taxon>
        <taxon>Holocentridae</taxon>
        <taxon>Myripristis</taxon>
    </lineage>
</organism>
<evidence type="ECO:0000313" key="24">
    <source>
        <dbReference type="Ensembl" id="ENSMMDP00005012223.1"/>
    </source>
</evidence>
<reference evidence="24" key="3">
    <citation type="submission" date="2025-09" db="UniProtKB">
        <authorList>
            <consortium name="Ensembl"/>
        </authorList>
    </citation>
    <scope>IDENTIFICATION</scope>
</reference>
<dbReference type="InterPro" id="IPR008942">
    <property type="entry name" value="ENTH_VHS"/>
</dbReference>
<dbReference type="SUPFAM" id="SSF89009">
    <property type="entry name" value="GAT-like domain"/>
    <property type="match status" value="1"/>
</dbReference>
<evidence type="ECO:0000256" key="9">
    <source>
        <dbReference type="ARBA" id="ARBA00022553"/>
    </source>
</evidence>
<evidence type="ECO:0000259" key="23">
    <source>
        <dbReference type="PROSITE" id="PS50942"/>
    </source>
</evidence>
<dbReference type="Ensembl" id="ENSMMDT00005012587.1">
    <property type="protein sequence ID" value="ENSMMDP00005012223.1"/>
    <property type="gene ID" value="ENSMMDG00005006425.1"/>
</dbReference>
<evidence type="ECO:0000256" key="5">
    <source>
        <dbReference type="ARBA" id="ARBA00004600"/>
    </source>
</evidence>
<dbReference type="PANTHER" id="PTHR22951">
    <property type="entry name" value="CLATHRIN ASSEMBLY PROTEIN"/>
    <property type="match status" value="1"/>
</dbReference>
<dbReference type="GO" id="GO:0008021">
    <property type="term" value="C:synaptic vesicle"/>
    <property type="evidence" value="ECO:0007669"/>
    <property type="project" value="TreeGrafter"/>
</dbReference>
<dbReference type="GO" id="GO:0000149">
    <property type="term" value="F:SNARE binding"/>
    <property type="evidence" value="ECO:0007669"/>
    <property type="project" value="TreeGrafter"/>
</dbReference>
<dbReference type="GO" id="GO:0005794">
    <property type="term" value="C:Golgi apparatus"/>
    <property type="evidence" value="ECO:0007669"/>
    <property type="project" value="UniProtKB-SubCell"/>
</dbReference>
<evidence type="ECO:0000256" key="8">
    <source>
        <dbReference type="ARBA" id="ARBA00022499"/>
    </source>
</evidence>
<evidence type="ECO:0000256" key="11">
    <source>
        <dbReference type="ARBA" id="ARBA00022843"/>
    </source>
</evidence>
<dbReference type="GO" id="GO:0005546">
    <property type="term" value="F:phosphatidylinositol-4,5-bisphosphate binding"/>
    <property type="evidence" value="ECO:0007669"/>
    <property type="project" value="TreeGrafter"/>
</dbReference>
<evidence type="ECO:0000313" key="25">
    <source>
        <dbReference type="Proteomes" id="UP000472263"/>
    </source>
</evidence>
<dbReference type="Pfam" id="PF07651">
    <property type="entry name" value="ANTH"/>
    <property type="match status" value="1"/>
</dbReference>
<dbReference type="InterPro" id="IPR045192">
    <property type="entry name" value="AP180-like"/>
</dbReference>
<dbReference type="Gene3D" id="1.20.58.150">
    <property type="entry name" value="ANTH domain"/>
    <property type="match status" value="1"/>
</dbReference>
<dbReference type="GO" id="GO:0048268">
    <property type="term" value="P:clathrin coat assembly"/>
    <property type="evidence" value="ECO:0007669"/>
    <property type="project" value="InterPro"/>
</dbReference>
<evidence type="ECO:0000256" key="17">
    <source>
        <dbReference type="ARBA" id="ARBA00023329"/>
    </source>
</evidence>
<keyword evidence="10" id="KW-0254">Endocytosis</keyword>
<reference evidence="24" key="1">
    <citation type="submission" date="2019-06" db="EMBL/GenBank/DDBJ databases">
        <authorList>
            <consortium name="Wellcome Sanger Institute Data Sharing"/>
        </authorList>
    </citation>
    <scope>NUCLEOTIDE SEQUENCE [LARGE SCALE GENOMIC DNA]</scope>
</reference>
<evidence type="ECO:0000256" key="7">
    <source>
        <dbReference type="ARBA" id="ARBA00022475"/>
    </source>
</evidence>
<evidence type="ECO:0000256" key="18">
    <source>
        <dbReference type="ARBA" id="ARBA00055144"/>
    </source>
</evidence>
<evidence type="ECO:0000256" key="1">
    <source>
        <dbReference type="ARBA" id="ARBA00004123"/>
    </source>
</evidence>
<feature type="coiled-coil region" evidence="21">
    <location>
        <begin position="321"/>
        <end position="348"/>
    </location>
</feature>
<keyword evidence="12" id="KW-0007">Acetylation</keyword>
<dbReference type="GO" id="GO:0016185">
    <property type="term" value="P:synaptic vesicle budding from presynaptic endocytic zone membrane"/>
    <property type="evidence" value="ECO:0007669"/>
    <property type="project" value="TreeGrafter"/>
</dbReference>
<evidence type="ECO:0000256" key="20">
    <source>
        <dbReference type="ARBA" id="ARBA00068054"/>
    </source>
</evidence>
<gene>
    <name evidence="24" type="primary">PICALM</name>
    <name evidence="24" type="synonym">picalmb</name>
</gene>
<comment type="subunit">
    <text evidence="19">Binds to clathrin; involves primarily the C-terminal sequences, but the full-length protein is required for full binding capacity. Binds phosphatidylinositol 4,5- bisphosphate. Interacts with PIMREG; this interaction may change the subcellular location into the nucleus. Interacts with AP2A1 (via its alpha-appendage domain). Interacts (via N-terminus) with VAMP2; VAMP3; VAMP7 and VAMP8 (Via N-terminus). Interacts with LC3/MAP1LC3A.</text>
</comment>
<dbReference type="Proteomes" id="UP000472263">
    <property type="component" value="Chromosome 13"/>
</dbReference>
<dbReference type="GO" id="GO:0098894">
    <property type="term" value="C:extrinsic component of presynaptic endocytic zone membrane"/>
    <property type="evidence" value="ECO:0007669"/>
    <property type="project" value="TreeGrafter"/>
</dbReference>
<dbReference type="GO" id="GO:0005905">
    <property type="term" value="C:clathrin-coated pit"/>
    <property type="evidence" value="ECO:0007669"/>
    <property type="project" value="UniProtKB-SubCell"/>
</dbReference>
<keyword evidence="21" id="KW-0175">Coiled coil</keyword>
<comment type="subcellular location">
    <subcellularLocation>
        <location evidence="3">Cell membrane</location>
    </subcellularLocation>
    <subcellularLocation>
        <location evidence="2">Cytoplasmic vesicle</location>
        <location evidence="2">Clathrin-coated vesicle</location>
    </subcellularLocation>
    <subcellularLocation>
        <location evidence="4">Golgi apparatus</location>
    </subcellularLocation>
    <subcellularLocation>
        <location evidence="5">Membrane</location>
        <location evidence="5">Clathrin-coated pit</location>
    </subcellularLocation>
    <subcellularLocation>
        <location evidence="1">Nucleus</location>
    </subcellularLocation>
</comment>
<evidence type="ECO:0000256" key="3">
    <source>
        <dbReference type="ARBA" id="ARBA00004236"/>
    </source>
</evidence>
<comment type="function">
    <text evidence="18">Cytoplasmic adapter protein that plays a critical role in clathrin-mediated endocytosis which is important in processes such as internalization of cell receptors, synaptic transmission or removal of apoptotic cells. Recruits AP-2 and attaches clathrin triskelions to the cytoplasmic side of plasma membrane leading to clathrin-coated vesicles (CCVs) assembly. Furthermore, regulates clathrin-coated vesicle size and maturation by directly sensing and driving membrane curvature. In addition to binding to clathrin, mediates the endocytosis of small R-SNARES (Soluble NSF Attachment Protein REceptors) between plasma membranes and endosomes including VAMP2, VAMP3, VAMP4, VAMP7 or VAMP8. In turn, PICALM-dependent SNARE endocytosis is required for the formation and maturation of autophagic precursors. Modulates thereby autophagy and the turnover of autophagy substrates such as MAPT/TAU or amyloid precursor protein cleaved C-terminal fragment (APP-CTF).</text>
</comment>
<dbReference type="InterPro" id="IPR013809">
    <property type="entry name" value="ENTH"/>
</dbReference>
<keyword evidence="11" id="KW-0832">Ubl conjugation</keyword>
<keyword evidence="14" id="KW-0472">Membrane</keyword>
<evidence type="ECO:0000256" key="6">
    <source>
        <dbReference type="ARBA" id="ARBA00008011"/>
    </source>
</evidence>
<dbReference type="GO" id="GO:0032050">
    <property type="term" value="F:clathrin heavy chain binding"/>
    <property type="evidence" value="ECO:0007669"/>
    <property type="project" value="TreeGrafter"/>
</dbReference>
<accession>A0A667XDP6</accession>
<feature type="domain" description="ENTH" evidence="23">
    <location>
        <begin position="14"/>
        <end position="145"/>
    </location>
</feature>
<feature type="compositionally biased region" description="Low complexity" evidence="22">
    <location>
        <begin position="617"/>
        <end position="632"/>
    </location>
</feature>
<keyword evidence="7" id="KW-1003">Cell membrane</keyword>
<keyword evidence="16" id="KW-0539">Nucleus</keyword>
<dbReference type="PANTHER" id="PTHR22951:SF16">
    <property type="entry name" value="PHOSPHATIDYLINOSITOL-BINDING CLATHRIN ASSEMBLY PROTEIN"/>
    <property type="match status" value="1"/>
</dbReference>
<dbReference type="CDD" id="cd16985">
    <property type="entry name" value="ANTH_N_AP180"/>
    <property type="match status" value="1"/>
</dbReference>